<gene>
    <name evidence="2" type="ORF">PVAP13_6KG052275</name>
</gene>
<evidence type="ECO:0000256" key="1">
    <source>
        <dbReference type="SAM" id="MobiDB-lite"/>
    </source>
</evidence>
<sequence>MEKEKKEKNTVNMELSTKQQSSPVSKETDVDGNNDINYDHTNRKSILRKIKRQKRDVAVKQSESNVLKDGVKGSKKRTQKLKKKSYKKKSGSIIVMDTETMTDLQEQQTCTSEQENDHSDIGIKISPAEEIYESNRDMKSDPSNKNAENNMEFDSVPLDVIVQHNSDRDTKRPTRKLKKCSYRKKRGEITMMDTGITTDLVLQQPHFSSILIQ</sequence>
<keyword evidence="3" id="KW-1185">Reference proteome</keyword>
<proteinExistence type="predicted"/>
<comment type="caution">
    <text evidence="2">The sequence shown here is derived from an EMBL/GenBank/DDBJ whole genome shotgun (WGS) entry which is preliminary data.</text>
</comment>
<dbReference type="AlphaFoldDB" id="A0A8T0R8B9"/>
<name>A0A8T0R8B9_PANVG</name>
<accession>A0A8T0R8B9</accession>
<protein>
    <submittedName>
        <fullName evidence="2">Uncharacterized protein</fullName>
    </submittedName>
</protein>
<dbReference type="EMBL" id="CM029047">
    <property type="protein sequence ID" value="KAG2582027.1"/>
    <property type="molecule type" value="Genomic_DNA"/>
</dbReference>
<feature type="region of interest" description="Disordered" evidence="1">
    <location>
        <begin position="1"/>
        <end position="87"/>
    </location>
</feature>
<evidence type="ECO:0000313" key="3">
    <source>
        <dbReference type="Proteomes" id="UP000823388"/>
    </source>
</evidence>
<reference evidence="2" key="1">
    <citation type="submission" date="2020-05" db="EMBL/GenBank/DDBJ databases">
        <title>WGS assembly of Panicum virgatum.</title>
        <authorList>
            <person name="Lovell J.T."/>
            <person name="Jenkins J."/>
            <person name="Shu S."/>
            <person name="Juenger T.E."/>
            <person name="Schmutz J."/>
        </authorList>
    </citation>
    <scope>NUCLEOTIDE SEQUENCE</scope>
    <source>
        <strain evidence="2">AP13</strain>
    </source>
</reference>
<organism evidence="2 3">
    <name type="scientific">Panicum virgatum</name>
    <name type="common">Blackwell switchgrass</name>
    <dbReference type="NCBI Taxonomy" id="38727"/>
    <lineage>
        <taxon>Eukaryota</taxon>
        <taxon>Viridiplantae</taxon>
        <taxon>Streptophyta</taxon>
        <taxon>Embryophyta</taxon>
        <taxon>Tracheophyta</taxon>
        <taxon>Spermatophyta</taxon>
        <taxon>Magnoliopsida</taxon>
        <taxon>Liliopsida</taxon>
        <taxon>Poales</taxon>
        <taxon>Poaceae</taxon>
        <taxon>PACMAD clade</taxon>
        <taxon>Panicoideae</taxon>
        <taxon>Panicodae</taxon>
        <taxon>Paniceae</taxon>
        <taxon>Panicinae</taxon>
        <taxon>Panicum</taxon>
        <taxon>Panicum sect. Hiantes</taxon>
    </lineage>
</organism>
<evidence type="ECO:0000313" key="2">
    <source>
        <dbReference type="EMBL" id="KAG2582027.1"/>
    </source>
</evidence>
<feature type="compositionally biased region" description="Basic residues" evidence="1">
    <location>
        <begin position="43"/>
        <end position="54"/>
    </location>
</feature>
<feature type="compositionally biased region" description="Polar residues" evidence="1">
    <location>
        <begin position="10"/>
        <end position="25"/>
    </location>
</feature>
<dbReference type="Proteomes" id="UP000823388">
    <property type="component" value="Chromosome 6K"/>
</dbReference>
<feature type="compositionally biased region" description="Basic residues" evidence="1">
    <location>
        <begin position="73"/>
        <end position="87"/>
    </location>
</feature>